<evidence type="ECO:0000313" key="3">
    <source>
        <dbReference type="Proteomes" id="UP000238338"/>
    </source>
</evidence>
<dbReference type="InterPro" id="IPR036844">
    <property type="entry name" value="Hint_dom_sf"/>
</dbReference>
<gene>
    <name evidence="2" type="ORF">LX70_00188</name>
</gene>
<dbReference type="RefSeq" id="WP_105512664.1">
    <property type="nucleotide sequence ID" value="NZ_PVEP01000001.1"/>
</dbReference>
<dbReference type="OrthoDB" id="6305173at2"/>
<proteinExistence type="predicted"/>
<evidence type="ECO:0000259" key="1">
    <source>
        <dbReference type="Pfam" id="PF13403"/>
    </source>
</evidence>
<reference evidence="2 3" key="1">
    <citation type="submission" date="2018-02" db="EMBL/GenBank/DDBJ databases">
        <title>Genomic Encyclopedia of Archaeal and Bacterial Type Strains, Phase II (KMG-II): from individual species to whole genera.</title>
        <authorList>
            <person name="Goeker M."/>
        </authorList>
    </citation>
    <scope>NUCLEOTIDE SEQUENCE [LARGE SCALE GENOMIC DNA]</scope>
    <source>
        <strain evidence="2 3">DSM 18921</strain>
    </source>
</reference>
<dbReference type="Gene3D" id="2.170.16.10">
    <property type="entry name" value="Hedgehog/Intein (Hint) domain"/>
    <property type="match status" value="1"/>
</dbReference>
<accession>A0A2S8SC54</accession>
<evidence type="ECO:0000313" key="2">
    <source>
        <dbReference type="EMBL" id="PQV58376.1"/>
    </source>
</evidence>
<dbReference type="EMBL" id="PVEP01000001">
    <property type="protein sequence ID" value="PQV58376.1"/>
    <property type="molecule type" value="Genomic_DNA"/>
</dbReference>
<name>A0A2S8SC54_9RHOB</name>
<sequence length="348" mass="37274">MAITTNRLIELAITGDPTAALIGATWSFSGGDLLTEVDAAMDAGVTGTTGIMQPGDLIDLDGNGTYEGTYQGRFNYTGSTFHLGDGSTVSGTINIIEVTVGGTSQYYMMVNDSLAADLDGKNLSSVTFGSSFATSPNTDGFNFDDATSYELVCFARGTMIATDRGERPVEDLVAGDRVLTRDNGHQVIRWTGSRVVPARGRFAPVVFLADAVGNTKTMRLSQQHRVRLGGALVELNFGCSSVLAPAQALVNGHNVFREEGGEIEYFHILLDRHEIVQSDGAWTESYLPTARTLSVQDAATRDEILDLFPELDNGDARHGDTARTCLKSWEARILAPDIAAAPGEFSFV</sequence>
<protein>
    <submittedName>
        <fullName evidence="2">Hint domain-containing protein</fullName>
    </submittedName>
</protein>
<dbReference type="InterPro" id="IPR028992">
    <property type="entry name" value="Hedgehog/Intein_dom"/>
</dbReference>
<organism evidence="2 3">
    <name type="scientific">Albidovulum denitrificans</name>
    <dbReference type="NCBI Taxonomy" id="404881"/>
    <lineage>
        <taxon>Bacteria</taxon>
        <taxon>Pseudomonadati</taxon>
        <taxon>Pseudomonadota</taxon>
        <taxon>Alphaproteobacteria</taxon>
        <taxon>Rhodobacterales</taxon>
        <taxon>Paracoccaceae</taxon>
        <taxon>Albidovulum</taxon>
    </lineage>
</organism>
<comment type="caution">
    <text evidence="2">The sequence shown here is derived from an EMBL/GenBank/DDBJ whole genome shotgun (WGS) entry which is preliminary data.</text>
</comment>
<keyword evidence="3" id="KW-1185">Reference proteome</keyword>
<dbReference type="AlphaFoldDB" id="A0A2S8SC54"/>
<feature type="domain" description="Hedgehog/Intein (Hint)" evidence="1">
    <location>
        <begin position="152"/>
        <end position="289"/>
    </location>
</feature>
<dbReference type="Pfam" id="PF13403">
    <property type="entry name" value="Hint_2"/>
    <property type="match status" value="1"/>
</dbReference>
<dbReference type="SUPFAM" id="SSF51294">
    <property type="entry name" value="Hedgehog/intein (Hint) domain"/>
    <property type="match status" value="1"/>
</dbReference>
<dbReference type="Proteomes" id="UP000238338">
    <property type="component" value="Unassembled WGS sequence"/>
</dbReference>